<keyword evidence="2" id="KW-1185">Reference proteome</keyword>
<name>A0A8S4SL85_9NEOP</name>
<sequence length="124" mass="14202">MKEVASRKERLNTATHRRNTIKCPVDCKLEFLPTMTGSIAMFKNYTFSQRGKNWFTCSSRSSSSCNGRIKQMGHLMLSGKLSHINTFTVHMRAHVPAKCHFLFINLRIVDGQEQSAQFLDGYSR</sequence>
<dbReference type="EMBL" id="CAKXAJ010026408">
    <property type="protein sequence ID" value="CAH2267931.1"/>
    <property type="molecule type" value="Genomic_DNA"/>
</dbReference>
<organism evidence="1 2">
    <name type="scientific">Pararge aegeria aegeria</name>
    <dbReference type="NCBI Taxonomy" id="348720"/>
    <lineage>
        <taxon>Eukaryota</taxon>
        <taxon>Metazoa</taxon>
        <taxon>Ecdysozoa</taxon>
        <taxon>Arthropoda</taxon>
        <taxon>Hexapoda</taxon>
        <taxon>Insecta</taxon>
        <taxon>Pterygota</taxon>
        <taxon>Neoptera</taxon>
        <taxon>Endopterygota</taxon>
        <taxon>Lepidoptera</taxon>
        <taxon>Glossata</taxon>
        <taxon>Ditrysia</taxon>
        <taxon>Papilionoidea</taxon>
        <taxon>Nymphalidae</taxon>
        <taxon>Satyrinae</taxon>
        <taxon>Satyrini</taxon>
        <taxon>Parargina</taxon>
        <taxon>Pararge</taxon>
    </lineage>
</organism>
<evidence type="ECO:0000313" key="2">
    <source>
        <dbReference type="Proteomes" id="UP000838756"/>
    </source>
</evidence>
<evidence type="ECO:0000313" key="1">
    <source>
        <dbReference type="EMBL" id="CAH2267931.1"/>
    </source>
</evidence>
<reference evidence="1" key="1">
    <citation type="submission" date="2022-03" db="EMBL/GenBank/DDBJ databases">
        <authorList>
            <person name="Lindestad O."/>
        </authorList>
    </citation>
    <scope>NUCLEOTIDE SEQUENCE</scope>
</reference>
<protein>
    <submittedName>
        <fullName evidence="1">Jg8393 protein</fullName>
    </submittedName>
</protein>
<gene>
    <name evidence="1" type="primary">jg8393</name>
    <name evidence="1" type="ORF">PAEG_LOCUS26411</name>
</gene>
<comment type="caution">
    <text evidence="1">The sequence shown here is derived from an EMBL/GenBank/DDBJ whole genome shotgun (WGS) entry which is preliminary data.</text>
</comment>
<proteinExistence type="predicted"/>
<dbReference type="AlphaFoldDB" id="A0A8S4SL85"/>
<accession>A0A8S4SL85</accession>
<dbReference type="Proteomes" id="UP000838756">
    <property type="component" value="Unassembled WGS sequence"/>
</dbReference>